<dbReference type="InterPro" id="IPR000436">
    <property type="entry name" value="Sushi_SCR_CCP_dom"/>
</dbReference>
<dbReference type="InterPro" id="IPR016186">
    <property type="entry name" value="C-type_lectin-like/link_sf"/>
</dbReference>
<dbReference type="SUPFAM" id="SSF57535">
    <property type="entry name" value="Complement control module/SCR domain"/>
    <property type="match status" value="1"/>
</dbReference>
<sequence length="608" mass="66734">MARNCYRNHIFFQLFGCLTCLTITSVHADGRVFLLESGNVTDWGSERTAQGTCSSQGARLASADELRHAVTECSFAACARGWLAGPSVGTIACSDVGGGHKAMKVMDVIVENATTFGRHMDVFCIKDKGDPCGDPPSFPHTSLQGHTGFEMGDELLYTCIPGYVMPNGRTAFSLLCDSCGVWYGLVQLCVKDETEAHIDYEDKFPDESHVSFKDPEEEEEEDHEGFPFGDSVELEHAEHGGVEQEDVAHGDLDYEGMEQDRAMHEAADSGVVHEGEPDKGLDYEGLEQGGVASDSVDYEGVRQQGVTHEEVGQEEVEQELGDKLEEEPDDVDVGLPTGEPQNETREGVGETTASTDDTWLDGYPITQEAEQDEDDGEKVGGGSTGAGEEEDEEEEAVRQATDSPKPRGDPPTRRFQLCSIRRRHANRGLTRPARRTTASSTRHHRRRRQFRRARFRHPGSRRRRGPHGSHGKPPRASTPSWTTCQAPRTRRTLPLPYQEHQESATPGRRTSSREPFRTTSAAERNLTHEGAGAKLLPTGEPCVGDACPSGVGKGPVIAIVIVAICALAMATAVAIWCYKKREQKSSVYKMNGKGQSRHPQQIEMQQKV</sequence>
<keyword evidence="1 4" id="KW-0768">Sushi</keyword>
<organism evidence="10 11">
    <name type="scientific">Synaphobranchus kaupii</name>
    <name type="common">Kaup's arrowtooth eel</name>
    <dbReference type="NCBI Taxonomy" id="118154"/>
    <lineage>
        <taxon>Eukaryota</taxon>
        <taxon>Metazoa</taxon>
        <taxon>Chordata</taxon>
        <taxon>Craniata</taxon>
        <taxon>Vertebrata</taxon>
        <taxon>Euteleostomi</taxon>
        <taxon>Actinopterygii</taxon>
        <taxon>Neopterygii</taxon>
        <taxon>Teleostei</taxon>
        <taxon>Anguilliformes</taxon>
        <taxon>Synaphobranchidae</taxon>
        <taxon>Synaphobranchus</taxon>
    </lineage>
</organism>
<dbReference type="EMBL" id="JAINUF010000021">
    <property type="protein sequence ID" value="KAJ8334824.1"/>
    <property type="molecule type" value="Genomic_DNA"/>
</dbReference>
<dbReference type="InterPro" id="IPR035976">
    <property type="entry name" value="Sushi/SCR/CCP_sf"/>
</dbReference>
<dbReference type="CDD" id="cd00033">
    <property type="entry name" value="CCP"/>
    <property type="match status" value="1"/>
</dbReference>
<protein>
    <recommendedName>
        <fullName evidence="12">Sushi domain-containing protein 5</fullName>
    </recommendedName>
</protein>
<dbReference type="FunFam" id="2.10.70.10:FF:000050">
    <property type="entry name" value="sushi domain-containing protein 5"/>
    <property type="match status" value="1"/>
</dbReference>
<dbReference type="Pfam" id="PF00084">
    <property type="entry name" value="Sushi"/>
    <property type="match status" value="1"/>
</dbReference>
<dbReference type="InterPro" id="IPR000538">
    <property type="entry name" value="Link_dom"/>
</dbReference>
<dbReference type="SMART" id="SM00032">
    <property type="entry name" value="CCP"/>
    <property type="match status" value="1"/>
</dbReference>
<keyword evidence="6" id="KW-0812">Transmembrane</keyword>
<evidence type="ECO:0000256" key="6">
    <source>
        <dbReference type="SAM" id="Phobius"/>
    </source>
</evidence>
<evidence type="ECO:0000313" key="11">
    <source>
        <dbReference type="Proteomes" id="UP001152622"/>
    </source>
</evidence>
<dbReference type="InterPro" id="IPR016187">
    <property type="entry name" value="CTDL_fold"/>
</dbReference>
<feature type="region of interest" description="Disordered" evidence="5">
    <location>
        <begin position="200"/>
        <end position="228"/>
    </location>
</feature>
<comment type="caution">
    <text evidence="4">Lacks conserved residue(s) required for the propagation of feature annotation.</text>
</comment>
<evidence type="ECO:0000259" key="8">
    <source>
        <dbReference type="PROSITE" id="PS50923"/>
    </source>
</evidence>
<evidence type="ECO:0000256" key="3">
    <source>
        <dbReference type="ARBA" id="ARBA00023157"/>
    </source>
</evidence>
<feature type="compositionally biased region" description="Polar residues" evidence="5">
    <location>
        <begin position="477"/>
        <end position="486"/>
    </location>
</feature>
<comment type="caution">
    <text evidence="10">The sequence shown here is derived from an EMBL/GenBank/DDBJ whole genome shotgun (WGS) entry which is preliminary data.</text>
</comment>
<dbReference type="GO" id="GO:0007219">
    <property type="term" value="P:Notch signaling pathway"/>
    <property type="evidence" value="ECO:0007669"/>
    <property type="project" value="TreeGrafter"/>
</dbReference>
<dbReference type="SMART" id="SM00445">
    <property type="entry name" value="LINK"/>
    <property type="match status" value="1"/>
</dbReference>
<evidence type="ECO:0000256" key="4">
    <source>
        <dbReference type="PROSITE-ProRule" id="PRU00302"/>
    </source>
</evidence>
<keyword evidence="2 7" id="KW-0732">Signal</keyword>
<keyword evidence="11" id="KW-1185">Reference proteome</keyword>
<feature type="region of interest" description="Disordered" evidence="5">
    <location>
        <begin position="589"/>
        <end position="608"/>
    </location>
</feature>
<feature type="region of interest" description="Disordered" evidence="5">
    <location>
        <begin position="303"/>
        <end position="528"/>
    </location>
</feature>
<evidence type="ECO:0000256" key="5">
    <source>
        <dbReference type="SAM" id="MobiDB-lite"/>
    </source>
</evidence>
<keyword evidence="6" id="KW-0472">Membrane</keyword>
<dbReference type="GO" id="GO:0007155">
    <property type="term" value="P:cell adhesion"/>
    <property type="evidence" value="ECO:0007669"/>
    <property type="project" value="InterPro"/>
</dbReference>
<evidence type="ECO:0000256" key="7">
    <source>
        <dbReference type="SAM" id="SignalP"/>
    </source>
</evidence>
<feature type="chain" id="PRO_5040294118" description="Sushi domain-containing protein 5" evidence="7">
    <location>
        <begin position="29"/>
        <end position="608"/>
    </location>
</feature>
<evidence type="ECO:0000256" key="2">
    <source>
        <dbReference type="ARBA" id="ARBA00022729"/>
    </source>
</evidence>
<dbReference type="PROSITE" id="PS50963">
    <property type="entry name" value="LINK_2"/>
    <property type="match status" value="1"/>
</dbReference>
<dbReference type="SUPFAM" id="SSF56436">
    <property type="entry name" value="C-type lectin-like"/>
    <property type="match status" value="1"/>
</dbReference>
<name>A0A9Q1E9R5_SYNKA</name>
<dbReference type="PROSITE" id="PS50923">
    <property type="entry name" value="SUSHI"/>
    <property type="match status" value="1"/>
</dbReference>
<dbReference type="Gene3D" id="2.10.70.10">
    <property type="entry name" value="Complement Module, domain 1"/>
    <property type="match status" value="1"/>
</dbReference>
<proteinExistence type="predicted"/>
<feature type="compositionally biased region" description="Basic and acidic residues" evidence="5">
    <location>
        <begin position="200"/>
        <end position="214"/>
    </location>
</feature>
<dbReference type="InterPro" id="IPR053298">
    <property type="entry name" value="Sushi_domain_protein"/>
</dbReference>
<dbReference type="Proteomes" id="UP001152622">
    <property type="component" value="Chromosome 21"/>
</dbReference>
<keyword evidence="3" id="KW-1015">Disulfide bond</keyword>
<dbReference type="PANTHER" id="PTHR32493">
    <property type="entry name" value="SUSHI DOMAIN-CONTAINING PROTEIN 5"/>
    <property type="match status" value="1"/>
</dbReference>
<feature type="compositionally biased region" description="Acidic residues" evidence="5">
    <location>
        <begin position="312"/>
        <end position="332"/>
    </location>
</feature>
<keyword evidence="6" id="KW-1133">Transmembrane helix</keyword>
<evidence type="ECO:0008006" key="12">
    <source>
        <dbReference type="Google" id="ProtNLM"/>
    </source>
</evidence>
<feature type="compositionally biased region" description="Basic residues" evidence="5">
    <location>
        <begin position="441"/>
        <end position="473"/>
    </location>
</feature>
<evidence type="ECO:0000313" key="10">
    <source>
        <dbReference type="EMBL" id="KAJ8334824.1"/>
    </source>
</evidence>
<feature type="domain" description="Sushi" evidence="8">
    <location>
        <begin position="130"/>
        <end position="191"/>
    </location>
</feature>
<feature type="domain" description="Link" evidence="9">
    <location>
        <begin position="31"/>
        <end position="126"/>
    </location>
</feature>
<dbReference type="Pfam" id="PF00193">
    <property type="entry name" value="Xlink"/>
    <property type="match status" value="1"/>
</dbReference>
<dbReference type="AlphaFoldDB" id="A0A9Q1E9R5"/>
<feature type="compositionally biased region" description="Basic and acidic residues" evidence="5">
    <location>
        <begin position="262"/>
        <end position="282"/>
    </location>
</feature>
<evidence type="ECO:0000259" key="9">
    <source>
        <dbReference type="PROSITE" id="PS50963"/>
    </source>
</evidence>
<feature type="region of interest" description="Disordered" evidence="5">
    <location>
        <begin position="262"/>
        <end position="287"/>
    </location>
</feature>
<dbReference type="PANTHER" id="PTHR32493:SF0">
    <property type="entry name" value="SUSHI DOMAIN-CONTAINING PROTEIN 5"/>
    <property type="match status" value="1"/>
</dbReference>
<dbReference type="OrthoDB" id="9936131at2759"/>
<evidence type="ECO:0000256" key="1">
    <source>
        <dbReference type="ARBA" id="ARBA00022659"/>
    </source>
</evidence>
<gene>
    <name evidence="10" type="ORF">SKAU_G00404630</name>
</gene>
<reference evidence="10" key="1">
    <citation type="journal article" date="2023" name="Science">
        <title>Genome structures resolve the early diversification of teleost fishes.</title>
        <authorList>
            <person name="Parey E."/>
            <person name="Louis A."/>
            <person name="Montfort J."/>
            <person name="Bouchez O."/>
            <person name="Roques C."/>
            <person name="Iampietro C."/>
            <person name="Lluch J."/>
            <person name="Castinel A."/>
            <person name="Donnadieu C."/>
            <person name="Desvignes T."/>
            <person name="Floi Bucao C."/>
            <person name="Jouanno E."/>
            <person name="Wen M."/>
            <person name="Mejri S."/>
            <person name="Dirks R."/>
            <person name="Jansen H."/>
            <person name="Henkel C."/>
            <person name="Chen W.J."/>
            <person name="Zahm M."/>
            <person name="Cabau C."/>
            <person name="Klopp C."/>
            <person name="Thompson A.W."/>
            <person name="Robinson-Rechavi M."/>
            <person name="Braasch I."/>
            <person name="Lecointre G."/>
            <person name="Bobe J."/>
            <person name="Postlethwait J.H."/>
            <person name="Berthelot C."/>
            <person name="Roest Crollius H."/>
            <person name="Guiguen Y."/>
        </authorList>
    </citation>
    <scope>NUCLEOTIDE SEQUENCE</scope>
    <source>
        <strain evidence="10">WJC10195</strain>
    </source>
</reference>
<dbReference type="Gene3D" id="3.10.100.10">
    <property type="entry name" value="Mannose-Binding Protein A, subunit A"/>
    <property type="match status" value="1"/>
</dbReference>
<feature type="transmembrane region" description="Helical" evidence="6">
    <location>
        <begin position="556"/>
        <end position="578"/>
    </location>
</feature>
<accession>A0A9Q1E9R5</accession>
<feature type="signal peptide" evidence="7">
    <location>
        <begin position="1"/>
        <end position="28"/>
    </location>
</feature>
<dbReference type="GO" id="GO:0005540">
    <property type="term" value="F:hyaluronic acid binding"/>
    <property type="evidence" value="ECO:0007669"/>
    <property type="project" value="InterPro"/>
</dbReference>